<dbReference type="InterPro" id="IPR052025">
    <property type="entry name" value="Xyloglucanase_GH74"/>
</dbReference>
<dbReference type="NCBIfam" id="TIGR04183">
    <property type="entry name" value="Por_Secre_tail"/>
    <property type="match status" value="1"/>
</dbReference>
<reference evidence="4 5" key="1">
    <citation type="submission" date="2019-08" db="EMBL/GenBank/DDBJ databases">
        <title>Draft genome sequence of Ulvibacter marinus type strain NBRC 109484.</title>
        <authorList>
            <person name="Kawano K."/>
            <person name="Ushijima N."/>
            <person name="Kihara M."/>
            <person name="Itoh H."/>
        </authorList>
    </citation>
    <scope>NUCLEOTIDE SEQUENCE [LARGE SCALE GENOMIC DNA]</scope>
    <source>
        <strain evidence="4 5">NBRC 109484</strain>
    </source>
</reference>
<proteinExistence type="predicted"/>
<feature type="signal peptide" evidence="2">
    <location>
        <begin position="1"/>
        <end position="19"/>
    </location>
</feature>
<dbReference type="Pfam" id="PF18962">
    <property type="entry name" value="Por_Secre_tail"/>
    <property type="match status" value="1"/>
</dbReference>
<evidence type="ECO:0000259" key="3">
    <source>
        <dbReference type="Pfam" id="PF18962"/>
    </source>
</evidence>
<name>A0A5J4IWK4_9FLAO</name>
<sequence>MTKHLLIVATFFITSISVAQLTTKSDTYKSKVTDPNANFFELVAQKRAEFALMDLSNRDNKKAYKQFERWAYIWRDKINANGSFPTQVNNRSSKETFINLLLETQQQNRIANTNAWTQIGPIDRPAENNYTGYPGKGRINVIAEDPTNTDIMYAGSAAGGVWKTTNNGVLWTPKSDFLAGLGVTDILVDPNNTDIVYIATGDEDGEHISSIGVFKSIDAGETWNPTGLTFGLEENEFIRDLEFAPGSSTKIFALTNTDVKVTTDSGTTWNNVVVPAVTFTEKFQSIVFDPNDPNKVILSDFYDAIYVSIDGGATFETHDVFEGENDKKLLKLTTTANDLDHFYGLSQDGEFRKYRFAIDYTSADLVSTTTIAGFSSQEGYDQCLAISPTNKNHIVVAGVNGYRSTNGGTTFSTLLNAYDSPPGAGFYVHADHHHLSFLADGVTVLNGHDGGIHKGPFNATSTTPWDDLSNTLIITQPYNIAVTQETNGDNFMMANQDNDGFSRILKDGTRQWVSCLAGDGTSTAIDISDSNIRYLGGTNGSLGVSYDGFSISYDSYDEILPSSTTAAFVSPMALHPTTAETIYACHGDIKKSTNRGVSWTALNSGISETNFIEVVSNGTSVKIFTINEEGTARLSVNDGATWTTVTPPTGQLFNSFSALPNTNIVYATVRGYEAGKKVYKSTNNGSSWTNISDGLPNIIMKKVKLNTMLTNETLYLGTELGPYIKDNSSANWTKLGTGLPNVRVDDLDINYTDQKLYIGTFGRGLWEIAIEARCTGITKTWDGSSWTPSGIPNSTDIAVINGNYNTDTDGSIDACSLIISGTSIVNVAAETYISLQNSATIETNATLNVLHQGSFVQVEDDATVINNGSINVMVTTPSLDEREFMILGSPMTATSETVFNSAYQVLNHDTDSYEMYTTNSIDGINFYDQEGDDLSYYTGLLNPAEGYIVRPSYTDSGIYNYTFDGGTLNSGEINYTAGFNNTNKDDSANFLSNPYPSAIDANLFLSENSGIISELYFWEHLTPPGVMNGPYGEQNFSMEDISTYNNMGGTAPAANGGTTPTNIIATAQGFGIKANAGGTIKFTNAMRVSSGNTTLRSSLEDANRLWFSVRETQSDKGSSNLIGFTSAASEGFDYGFDTKKIGTEVSLYTHLQDGTEQLSIQSREAFNDEMSISMGFSTLLDEELSYTISSLDKEGDLISNATVYLIDNLVGTTTNMNEENYTFTSTAGTFNNRFIIIFQNNPLGVDDVTLSSISIYPNPADGIINVNSPHAIISNIEIIDVRGRILEKINTDKLNNIQVDLSSYGNAIYFVKVTTENGIKTKRVIKN</sequence>
<comment type="caution">
    <text evidence="4">The sequence shown here is derived from an EMBL/GenBank/DDBJ whole genome shotgun (WGS) entry which is preliminary data.</text>
</comment>
<gene>
    <name evidence="4" type="ORF">ULMA_01090</name>
</gene>
<feature type="chain" id="PRO_5023892978" description="Secretion system C-terminal sorting domain-containing protein" evidence="2">
    <location>
        <begin position="20"/>
        <end position="1327"/>
    </location>
</feature>
<organism evidence="4 5">
    <name type="scientific">Patiriisocius marinus</name>
    <dbReference type="NCBI Taxonomy" id="1397112"/>
    <lineage>
        <taxon>Bacteria</taxon>
        <taxon>Pseudomonadati</taxon>
        <taxon>Bacteroidota</taxon>
        <taxon>Flavobacteriia</taxon>
        <taxon>Flavobacteriales</taxon>
        <taxon>Flavobacteriaceae</taxon>
        <taxon>Patiriisocius</taxon>
    </lineage>
</organism>
<feature type="domain" description="Secretion system C-terminal sorting" evidence="3">
    <location>
        <begin position="1255"/>
        <end position="1325"/>
    </location>
</feature>
<accession>A0A5J4IWK4</accession>
<dbReference type="Gene3D" id="2.130.10.10">
    <property type="entry name" value="YVTN repeat-like/Quinoprotein amine dehydrogenase"/>
    <property type="match status" value="3"/>
</dbReference>
<dbReference type="InterPro" id="IPR026444">
    <property type="entry name" value="Secre_tail"/>
</dbReference>
<dbReference type="RefSeq" id="WP_161596047.1">
    <property type="nucleotide sequence ID" value="NZ_BKCG01000001.1"/>
</dbReference>
<keyword evidence="1 2" id="KW-0732">Signal</keyword>
<evidence type="ECO:0000313" key="4">
    <source>
        <dbReference type="EMBL" id="GER58001.1"/>
    </source>
</evidence>
<dbReference type="InterPro" id="IPR015943">
    <property type="entry name" value="WD40/YVTN_repeat-like_dom_sf"/>
</dbReference>
<evidence type="ECO:0000256" key="2">
    <source>
        <dbReference type="SAM" id="SignalP"/>
    </source>
</evidence>
<dbReference type="GO" id="GO:0010411">
    <property type="term" value="P:xyloglucan metabolic process"/>
    <property type="evidence" value="ECO:0007669"/>
    <property type="project" value="TreeGrafter"/>
</dbReference>
<keyword evidence="5" id="KW-1185">Reference proteome</keyword>
<dbReference type="OrthoDB" id="9757947at2"/>
<dbReference type="SUPFAM" id="SSF110296">
    <property type="entry name" value="Oligoxyloglucan reducing end-specific cellobiohydrolase"/>
    <property type="match status" value="2"/>
</dbReference>
<protein>
    <recommendedName>
        <fullName evidence="3">Secretion system C-terminal sorting domain-containing protein</fullName>
    </recommendedName>
</protein>
<evidence type="ECO:0000256" key="1">
    <source>
        <dbReference type="ARBA" id="ARBA00022729"/>
    </source>
</evidence>
<dbReference type="EMBL" id="BKCG01000001">
    <property type="protein sequence ID" value="GER58001.1"/>
    <property type="molecule type" value="Genomic_DNA"/>
</dbReference>
<dbReference type="PANTHER" id="PTHR43739">
    <property type="entry name" value="XYLOGLUCANASE (EUROFUNG)"/>
    <property type="match status" value="1"/>
</dbReference>
<dbReference type="Proteomes" id="UP000326509">
    <property type="component" value="Unassembled WGS sequence"/>
</dbReference>
<evidence type="ECO:0000313" key="5">
    <source>
        <dbReference type="Proteomes" id="UP000326509"/>
    </source>
</evidence>
<dbReference type="PANTHER" id="PTHR43739:SF5">
    <property type="entry name" value="EXO-ALPHA-SIALIDASE"/>
    <property type="match status" value="1"/>
</dbReference>